<comment type="subunit">
    <text evidence="3">Interacts with GDP-bound and nucleotide-free forms of RAB11A.</text>
</comment>
<keyword evidence="2 3" id="KW-0175">Coiled coil</keyword>
<dbReference type="AlphaFoldDB" id="A0A8C3B3V6"/>
<dbReference type="Ensembl" id="ENSCMMT00000000188.1">
    <property type="protein sequence ID" value="ENSCMMP00000000153.1"/>
    <property type="gene ID" value="ENSCMMG00000000123.1"/>
</dbReference>
<comment type="domain">
    <text evidence="3">The N-terminal half of the protein mediates interaction with RAB11A and functions as guanine nucleotide exchange factor. Four long alpha-helices (interrupted by a central kink) assemble into coiled coils, giving rise to a 'V' shape.</text>
</comment>
<name>A0A8C3B3V6_CAIMO</name>
<comment type="function">
    <text evidence="3">Functions as guanine nucleotide exchange factor (GEF) for RAB11A.</text>
</comment>
<dbReference type="Pfam" id="PF05276">
    <property type="entry name" value="SH3BP5"/>
    <property type="match status" value="1"/>
</dbReference>
<proteinExistence type="inferred from homology"/>
<evidence type="ECO:0000256" key="1">
    <source>
        <dbReference type="ARBA" id="ARBA00007796"/>
    </source>
</evidence>
<keyword evidence="5" id="KW-1185">Reference proteome</keyword>
<sequence>MGFAVCKSSKSLVRDTPAEGELEKLNQSTDDINRRETELEVGDSSLRFSSLHVGFCEQ</sequence>
<dbReference type="Proteomes" id="UP000694556">
    <property type="component" value="Chromosome 2"/>
</dbReference>
<dbReference type="GO" id="GO:0035556">
    <property type="term" value="P:intracellular signal transduction"/>
    <property type="evidence" value="ECO:0007669"/>
    <property type="project" value="UniProtKB-UniRule"/>
</dbReference>
<comment type="similarity">
    <text evidence="1 3">Belongs to the SH3BP5 family.</text>
</comment>
<dbReference type="GO" id="GO:0005085">
    <property type="term" value="F:guanyl-nucleotide exchange factor activity"/>
    <property type="evidence" value="ECO:0007669"/>
    <property type="project" value="UniProtKB-UniRule"/>
</dbReference>
<evidence type="ECO:0000313" key="4">
    <source>
        <dbReference type="Ensembl" id="ENSCMMP00000000153.1"/>
    </source>
</evidence>
<dbReference type="InterPro" id="IPR007940">
    <property type="entry name" value="SH3BP5"/>
</dbReference>
<reference evidence="4" key="1">
    <citation type="submission" date="2018-09" db="EMBL/GenBank/DDBJ databases">
        <title>Common duck and Muscovy duck high density SNP chip.</title>
        <authorList>
            <person name="Vignal A."/>
            <person name="Thebault N."/>
            <person name="Warren W.C."/>
        </authorList>
    </citation>
    <scope>NUCLEOTIDE SEQUENCE [LARGE SCALE GENOMIC DNA]</scope>
</reference>
<evidence type="ECO:0000256" key="3">
    <source>
        <dbReference type="RuleBase" id="RU369054"/>
    </source>
</evidence>
<keyword evidence="3" id="KW-0344">Guanine-nucleotide releasing factor</keyword>
<evidence type="ECO:0000313" key="5">
    <source>
        <dbReference type="Proteomes" id="UP000694556"/>
    </source>
</evidence>
<dbReference type="GO" id="GO:0005737">
    <property type="term" value="C:cytoplasm"/>
    <property type="evidence" value="ECO:0007669"/>
    <property type="project" value="UniProtKB-SubCell"/>
</dbReference>
<keyword evidence="3" id="KW-0963">Cytoplasm</keyword>
<organism evidence="4 5">
    <name type="scientific">Cairina moschata</name>
    <name type="common">Muscovy duck</name>
    <dbReference type="NCBI Taxonomy" id="8855"/>
    <lineage>
        <taxon>Eukaryota</taxon>
        <taxon>Metazoa</taxon>
        <taxon>Chordata</taxon>
        <taxon>Craniata</taxon>
        <taxon>Vertebrata</taxon>
        <taxon>Euteleostomi</taxon>
        <taxon>Archelosauria</taxon>
        <taxon>Archosauria</taxon>
        <taxon>Dinosauria</taxon>
        <taxon>Saurischia</taxon>
        <taxon>Theropoda</taxon>
        <taxon>Coelurosauria</taxon>
        <taxon>Aves</taxon>
        <taxon>Neognathae</taxon>
        <taxon>Galloanserae</taxon>
        <taxon>Anseriformes</taxon>
        <taxon>Anatidae</taxon>
        <taxon>Anatinae</taxon>
        <taxon>Cairina</taxon>
    </lineage>
</organism>
<dbReference type="GO" id="GO:0017124">
    <property type="term" value="F:SH3 domain binding"/>
    <property type="evidence" value="ECO:0007669"/>
    <property type="project" value="UniProtKB-UniRule"/>
</dbReference>
<reference evidence="4" key="3">
    <citation type="submission" date="2025-09" db="UniProtKB">
        <authorList>
            <consortium name="Ensembl"/>
        </authorList>
    </citation>
    <scope>IDENTIFICATION</scope>
</reference>
<protein>
    <recommendedName>
        <fullName evidence="3">SH3 domain-binding protein 5</fullName>
        <shortName evidence="3">SH3BP-5</shortName>
    </recommendedName>
</protein>
<comment type="subcellular location">
    <subcellularLocation>
        <location evidence="3">Cytoplasm</location>
    </subcellularLocation>
    <text evidence="3">Colocalizes with RAB11A on cytoplasmic vesicle membranes.</text>
</comment>
<accession>A0A8C3B3V6</accession>
<evidence type="ECO:0000256" key="2">
    <source>
        <dbReference type="ARBA" id="ARBA00023054"/>
    </source>
</evidence>
<reference evidence="4" key="2">
    <citation type="submission" date="2025-08" db="UniProtKB">
        <authorList>
            <consortium name="Ensembl"/>
        </authorList>
    </citation>
    <scope>IDENTIFICATION</scope>
</reference>